<gene>
    <name evidence="2" type="ORF">CMC5_017350</name>
</gene>
<reference evidence="2 3" key="1">
    <citation type="submission" date="2015-07" db="EMBL/GenBank/DDBJ databases">
        <title>Genome analysis of myxobacterium Chondromyces crocatus Cm c5 reveals a high potential for natural compound synthesis and the genetic basis for the loss of fruiting body formation.</title>
        <authorList>
            <person name="Zaburannyi N."/>
            <person name="Bunk B."/>
            <person name="Maier J."/>
            <person name="Overmann J."/>
            <person name="Mueller R."/>
        </authorList>
    </citation>
    <scope>NUCLEOTIDE SEQUENCE [LARGE SCALE GENOMIC DNA]</scope>
    <source>
        <strain evidence="2 3">Cm c5</strain>
    </source>
</reference>
<proteinExistence type="predicted"/>
<feature type="signal peptide" evidence="1">
    <location>
        <begin position="1"/>
        <end position="23"/>
    </location>
</feature>
<feature type="chain" id="PRO_5005459071" description="Outer membrane protein beta-barrel domain-containing protein" evidence="1">
    <location>
        <begin position="24"/>
        <end position="192"/>
    </location>
</feature>
<sequence>MRHVAIAAAVTATLVFATSSARADIVIGAEGDLAIPVGSSADPYSVGWGIMGRLGYAVRLRPIEITPEVGGGYYAFPIEVQNISLDTSGVPHVASVTRETAGLVRAFAGGRVALDKKISPAAYVRVGMGYLSVPRGDAFAPTLGGGLALDIRALPLVNFGIHVGYEKMLREDEPRVPSLQWLALGAQAAIQF</sequence>
<dbReference type="RefSeq" id="WP_050429942.1">
    <property type="nucleotide sequence ID" value="NZ_CP012159.1"/>
</dbReference>
<keyword evidence="1" id="KW-0732">Signal</keyword>
<dbReference type="Proteomes" id="UP000067626">
    <property type="component" value="Chromosome"/>
</dbReference>
<evidence type="ECO:0008006" key="4">
    <source>
        <dbReference type="Google" id="ProtNLM"/>
    </source>
</evidence>
<dbReference type="KEGG" id="ccro:CMC5_017350"/>
<organism evidence="2 3">
    <name type="scientific">Chondromyces crocatus</name>
    <dbReference type="NCBI Taxonomy" id="52"/>
    <lineage>
        <taxon>Bacteria</taxon>
        <taxon>Pseudomonadati</taxon>
        <taxon>Myxococcota</taxon>
        <taxon>Polyangia</taxon>
        <taxon>Polyangiales</taxon>
        <taxon>Polyangiaceae</taxon>
        <taxon>Chondromyces</taxon>
    </lineage>
</organism>
<evidence type="ECO:0000256" key="1">
    <source>
        <dbReference type="SAM" id="SignalP"/>
    </source>
</evidence>
<evidence type="ECO:0000313" key="3">
    <source>
        <dbReference type="Proteomes" id="UP000067626"/>
    </source>
</evidence>
<name>A0A0K1E9S8_CHOCO</name>
<keyword evidence="3" id="KW-1185">Reference proteome</keyword>
<dbReference type="OrthoDB" id="9843932at2"/>
<dbReference type="EMBL" id="CP012159">
    <property type="protein sequence ID" value="AKT37594.1"/>
    <property type="molecule type" value="Genomic_DNA"/>
</dbReference>
<evidence type="ECO:0000313" key="2">
    <source>
        <dbReference type="EMBL" id="AKT37594.1"/>
    </source>
</evidence>
<accession>A0A0K1E9S8</accession>
<dbReference type="AlphaFoldDB" id="A0A0K1E9S8"/>
<protein>
    <recommendedName>
        <fullName evidence="4">Outer membrane protein beta-barrel domain-containing protein</fullName>
    </recommendedName>
</protein>